<dbReference type="SUPFAM" id="SSF52058">
    <property type="entry name" value="L domain-like"/>
    <property type="match status" value="1"/>
</dbReference>
<dbReference type="Gene3D" id="3.80.10.10">
    <property type="entry name" value="Ribonuclease Inhibitor"/>
    <property type="match status" value="3"/>
</dbReference>
<dbReference type="InterPro" id="IPR003591">
    <property type="entry name" value="Leu-rich_rpt_typical-subtyp"/>
</dbReference>
<comment type="caution">
    <text evidence="4">The sequence shown here is derived from an EMBL/GenBank/DDBJ whole genome shotgun (WGS) entry which is preliminary data.</text>
</comment>
<dbReference type="AlphaFoldDB" id="A0AAN8SF00"/>
<feature type="domain" description="Disease resistance R13L4/SHOC-2-like LRR" evidence="3">
    <location>
        <begin position="475"/>
        <end position="579"/>
    </location>
</feature>
<protein>
    <recommendedName>
        <fullName evidence="3">Disease resistance R13L4/SHOC-2-like LRR domain-containing protein</fullName>
    </recommendedName>
</protein>
<evidence type="ECO:0000259" key="3">
    <source>
        <dbReference type="Pfam" id="PF23598"/>
    </source>
</evidence>
<dbReference type="FunFam" id="3.80.10.10:FF:000116">
    <property type="entry name" value="Leucine-rich repeat-containing protein 40"/>
    <property type="match status" value="1"/>
</dbReference>
<dbReference type="InterPro" id="IPR050216">
    <property type="entry name" value="LRR_domain-containing"/>
</dbReference>
<keyword evidence="1" id="KW-0433">Leucine-rich repeat</keyword>
<evidence type="ECO:0000256" key="1">
    <source>
        <dbReference type="ARBA" id="ARBA00022614"/>
    </source>
</evidence>
<dbReference type="PANTHER" id="PTHR48051:SF1">
    <property type="entry name" value="RAS SUPPRESSOR PROTEIN 1"/>
    <property type="match status" value="1"/>
</dbReference>
<dbReference type="SMART" id="SM00365">
    <property type="entry name" value="LRR_SD22"/>
    <property type="match status" value="6"/>
</dbReference>
<evidence type="ECO:0000313" key="5">
    <source>
        <dbReference type="Proteomes" id="UP001372834"/>
    </source>
</evidence>
<evidence type="ECO:0000313" key="4">
    <source>
        <dbReference type="EMBL" id="KAK6644526.1"/>
    </source>
</evidence>
<dbReference type="Proteomes" id="UP001372834">
    <property type="component" value="Unassembled WGS sequence"/>
</dbReference>
<dbReference type="InterPro" id="IPR001611">
    <property type="entry name" value="Leu-rich_rpt"/>
</dbReference>
<dbReference type="InterPro" id="IPR032675">
    <property type="entry name" value="LRR_dom_sf"/>
</dbReference>
<dbReference type="FunFam" id="3.80.10.10:FF:000193">
    <property type="entry name" value="Leucine-rich repeat-containing protein 40"/>
    <property type="match status" value="1"/>
</dbReference>
<dbReference type="Pfam" id="PF23598">
    <property type="entry name" value="LRR_14"/>
    <property type="match status" value="1"/>
</dbReference>
<dbReference type="Pfam" id="PF13855">
    <property type="entry name" value="LRR_8"/>
    <property type="match status" value="2"/>
</dbReference>
<dbReference type="Pfam" id="PF00560">
    <property type="entry name" value="LRR_1"/>
    <property type="match status" value="2"/>
</dbReference>
<dbReference type="GO" id="GO:0005737">
    <property type="term" value="C:cytoplasm"/>
    <property type="evidence" value="ECO:0007669"/>
    <property type="project" value="TreeGrafter"/>
</dbReference>
<dbReference type="PRINTS" id="PR00019">
    <property type="entry name" value="LEURICHRPT"/>
</dbReference>
<reference evidence="4 5" key="1">
    <citation type="submission" date="2023-10" db="EMBL/GenBank/DDBJ databases">
        <title>Genomes of two closely related lineages of the louse Polyplax serrata with different host specificities.</title>
        <authorList>
            <person name="Martinu J."/>
            <person name="Tarabai H."/>
            <person name="Stefka J."/>
            <person name="Hypsa V."/>
        </authorList>
    </citation>
    <scope>NUCLEOTIDE SEQUENCE [LARGE SCALE GENOMIC DNA]</scope>
    <source>
        <strain evidence="4">HR10_N</strain>
    </source>
</reference>
<dbReference type="PROSITE" id="PS51450">
    <property type="entry name" value="LRR"/>
    <property type="match status" value="7"/>
</dbReference>
<dbReference type="InterPro" id="IPR055414">
    <property type="entry name" value="LRR_R13L4/SHOC2-like"/>
</dbReference>
<accession>A0AAN8SF00</accession>
<dbReference type="PANTHER" id="PTHR48051">
    <property type="match status" value="1"/>
</dbReference>
<dbReference type="SMART" id="SM00369">
    <property type="entry name" value="LRR_TYP"/>
    <property type="match status" value="13"/>
</dbReference>
<gene>
    <name evidence="4" type="ORF">RUM43_000793</name>
</gene>
<dbReference type="EMBL" id="JAWJWE010000001">
    <property type="protein sequence ID" value="KAK6644526.1"/>
    <property type="molecule type" value="Genomic_DNA"/>
</dbReference>
<dbReference type="SMART" id="SM00364">
    <property type="entry name" value="LRR_BAC"/>
    <property type="match status" value="11"/>
</dbReference>
<proteinExistence type="predicted"/>
<evidence type="ECO:0000256" key="2">
    <source>
        <dbReference type="ARBA" id="ARBA00022737"/>
    </source>
</evidence>
<organism evidence="4 5">
    <name type="scientific">Polyplax serrata</name>
    <name type="common">Common mouse louse</name>
    <dbReference type="NCBI Taxonomy" id="468196"/>
    <lineage>
        <taxon>Eukaryota</taxon>
        <taxon>Metazoa</taxon>
        <taxon>Ecdysozoa</taxon>
        <taxon>Arthropoda</taxon>
        <taxon>Hexapoda</taxon>
        <taxon>Insecta</taxon>
        <taxon>Pterygota</taxon>
        <taxon>Neoptera</taxon>
        <taxon>Paraneoptera</taxon>
        <taxon>Psocodea</taxon>
        <taxon>Troctomorpha</taxon>
        <taxon>Phthiraptera</taxon>
        <taxon>Anoplura</taxon>
        <taxon>Polyplacidae</taxon>
        <taxon>Polyplax</taxon>
    </lineage>
</organism>
<sequence length="609" mass="68782">MSKKFPRTVAVFDTKTKNNDCAVSDSELRRARKTGKLNLSDKHLVLWPEEILKLGVVHSDNNEIDLEGKISDDNYKWWELEPLKYLDLSSNNIKKIPNQINQLDGLTTLLLQQNIVESLPLELGHLRNLVKLDLGYNKLHKIPSELSSLKELRTLNLSHNVFKKFPEVIYDLVMLNSLDISSNIIEIMEPGIGFLTRVVDLNISHNKLSSIPNDITSCKALKDLNMSNNRLTSTGLPELINMQNIEKIQLQYNCLTLLPVITGCSELKEIHLGFNEIQTLIPDDKEEEVTIEELSTLSHLQVINLRNNMLQKLPKEVSCLQNLVRLDLSNNNLKELPATLSLLPHLESLLVEGNSLRSIRRDILRGGTTRLINHLKQLLPAEELEKNVNAQFPCTAVNEFPDRYTMRCSRAVNLACKDLCSIPDKVFEEAVAVPCTIVDLSKNKLPLVPSGVWLLYKTLTDLNLANNQLKEIPFEIKNCANLRYLNVANNQLKTLPDELGNCTRIRELNISCNSIQEIPESVYQLLAVEILNFSDNKITSLDAEKMLQLKFLANLDLTNNNLTNVPPLIGNMKQLRSFGLDGNGLRALRPAILAKGTEAVLAWLRNKIV</sequence>
<keyword evidence="2" id="KW-0677">Repeat</keyword>
<name>A0AAN8SF00_POLSC</name>